<keyword evidence="7 9" id="KW-0472">Membrane</keyword>
<dbReference type="GO" id="GO:0055075">
    <property type="term" value="P:potassium ion homeostasis"/>
    <property type="evidence" value="ECO:0007669"/>
    <property type="project" value="TreeGrafter"/>
</dbReference>
<keyword evidence="4" id="KW-0813">Transport</keyword>
<evidence type="ECO:0000256" key="7">
    <source>
        <dbReference type="ARBA" id="ARBA00023136"/>
    </source>
</evidence>
<dbReference type="InterPro" id="IPR004841">
    <property type="entry name" value="AA-permease/SLC12A_dom"/>
</dbReference>
<feature type="transmembrane region" description="Helical" evidence="9">
    <location>
        <begin position="447"/>
        <end position="470"/>
    </location>
</feature>
<dbReference type="Pfam" id="PF00324">
    <property type="entry name" value="AA_permease"/>
    <property type="match status" value="1"/>
</dbReference>
<accession>A0AAD9UI76</accession>
<feature type="region of interest" description="Disordered" evidence="8">
    <location>
        <begin position="703"/>
        <end position="729"/>
    </location>
</feature>
<protein>
    <recommendedName>
        <fullName evidence="3">Solute carrier family 12 member 9</fullName>
    </recommendedName>
</protein>
<reference evidence="12" key="1">
    <citation type="journal article" date="2023" name="Mol. Biol. Evol.">
        <title>Third-Generation Sequencing Reveals the Adaptive Role of the Epigenome in Three Deep-Sea Polychaetes.</title>
        <authorList>
            <person name="Perez M."/>
            <person name="Aroh O."/>
            <person name="Sun Y."/>
            <person name="Lan Y."/>
            <person name="Juniper S.K."/>
            <person name="Young C.R."/>
            <person name="Angers B."/>
            <person name="Qian P.Y."/>
        </authorList>
    </citation>
    <scope>NUCLEOTIDE SEQUENCE</scope>
    <source>
        <strain evidence="12">R07B-5</strain>
    </source>
</reference>
<comment type="caution">
    <text evidence="12">The sequence shown here is derived from an EMBL/GenBank/DDBJ whole genome shotgun (WGS) entry which is preliminary data.</text>
</comment>
<dbReference type="FunFam" id="1.20.1740.10:FF:000013">
    <property type="entry name" value="Solute carrier family 12 member"/>
    <property type="match status" value="1"/>
</dbReference>
<evidence type="ECO:0000256" key="4">
    <source>
        <dbReference type="ARBA" id="ARBA00022448"/>
    </source>
</evidence>
<dbReference type="PANTHER" id="PTHR11827:SF72">
    <property type="entry name" value="GH08340P"/>
    <property type="match status" value="1"/>
</dbReference>
<evidence type="ECO:0000259" key="10">
    <source>
        <dbReference type="Pfam" id="PF00324"/>
    </source>
</evidence>
<dbReference type="Gene3D" id="1.20.1740.10">
    <property type="entry name" value="Amino acid/polyamine transporter I"/>
    <property type="match status" value="1"/>
</dbReference>
<feature type="transmembrane region" description="Helical" evidence="9">
    <location>
        <begin position="355"/>
        <end position="374"/>
    </location>
</feature>
<dbReference type="Pfam" id="PF03522">
    <property type="entry name" value="SLC12"/>
    <property type="match status" value="1"/>
</dbReference>
<feature type="transmembrane region" description="Helical" evidence="9">
    <location>
        <begin position="476"/>
        <end position="494"/>
    </location>
</feature>
<feature type="transmembrane region" description="Helical" evidence="9">
    <location>
        <begin position="317"/>
        <end position="334"/>
    </location>
</feature>
<dbReference type="GO" id="GO:0055064">
    <property type="term" value="P:chloride ion homeostasis"/>
    <property type="evidence" value="ECO:0007669"/>
    <property type="project" value="TreeGrafter"/>
</dbReference>
<evidence type="ECO:0000259" key="11">
    <source>
        <dbReference type="Pfam" id="PF03522"/>
    </source>
</evidence>
<feature type="transmembrane region" description="Helical" evidence="9">
    <location>
        <begin position="213"/>
        <end position="235"/>
    </location>
</feature>
<dbReference type="GO" id="GO:0016020">
    <property type="term" value="C:membrane"/>
    <property type="evidence" value="ECO:0007669"/>
    <property type="project" value="UniProtKB-SubCell"/>
</dbReference>
<evidence type="ECO:0000256" key="1">
    <source>
        <dbReference type="ARBA" id="ARBA00004141"/>
    </source>
</evidence>
<feature type="transmembrane region" description="Helical" evidence="9">
    <location>
        <begin position="506"/>
        <end position="526"/>
    </location>
</feature>
<dbReference type="InterPro" id="IPR004842">
    <property type="entry name" value="SLC12A_fam"/>
</dbReference>
<evidence type="ECO:0000313" key="12">
    <source>
        <dbReference type="EMBL" id="KAK2190316.1"/>
    </source>
</evidence>
<dbReference type="Proteomes" id="UP001209878">
    <property type="component" value="Unassembled WGS sequence"/>
</dbReference>
<feature type="transmembrane region" description="Helical" evidence="9">
    <location>
        <begin position="115"/>
        <end position="142"/>
    </location>
</feature>
<dbReference type="GO" id="GO:0006884">
    <property type="term" value="P:cell volume homeostasis"/>
    <property type="evidence" value="ECO:0007669"/>
    <property type="project" value="TreeGrafter"/>
</dbReference>
<comment type="similarity">
    <text evidence="2">Belongs to the SLC12A transporter family.</text>
</comment>
<evidence type="ECO:0000256" key="6">
    <source>
        <dbReference type="ARBA" id="ARBA00022989"/>
    </source>
</evidence>
<dbReference type="InterPro" id="IPR018491">
    <property type="entry name" value="SLC12_C"/>
</dbReference>
<feature type="transmembrane region" description="Helical" evidence="9">
    <location>
        <begin position="163"/>
        <end position="183"/>
    </location>
</feature>
<dbReference type="GO" id="GO:0015379">
    <property type="term" value="F:potassium:chloride symporter activity"/>
    <property type="evidence" value="ECO:0007669"/>
    <property type="project" value="TreeGrafter"/>
</dbReference>
<keyword evidence="6 9" id="KW-1133">Transmembrane helix</keyword>
<feature type="transmembrane region" description="Helical" evidence="9">
    <location>
        <begin position="394"/>
        <end position="415"/>
    </location>
</feature>
<feature type="region of interest" description="Disordered" evidence="8">
    <location>
        <begin position="1"/>
        <end position="56"/>
    </location>
</feature>
<name>A0AAD9UI76_RIDPI</name>
<dbReference type="PANTHER" id="PTHR11827">
    <property type="entry name" value="SOLUTE CARRIER FAMILY 12, CATION COTRANSPORTERS"/>
    <property type="match status" value="1"/>
</dbReference>
<feature type="transmembrane region" description="Helical" evidence="9">
    <location>
        <begin position="87"/>
        <end position="109"/>
    </location>
</feature>
<gene>
    <name evidence="12" type="ORF">NP493_84g00020</name>
</gene>
<evidence type="ECO:0000256" key="2">
    <source>
        <dbReference type="ARBA" id="ARBA00010593"/>
    </source>
</evidence>
<keyword evidence="13" id="KW-1185">Reference proteome</keyword>
<evidence type="ECO:0000256" key="8">
    <source>
        <dbReference type="SAM" id="MobiDB-lite"/>
    </source>
</evidence>
<evidence type="ECO:0000256" key="3">
    <source>
        <dbReference type="ARBA" id="ARBA00019359"/>
    </source>
</evidence>
<feature type="compositionally biased region" description="Low complexity" evidence="8">
    <location>
        <begin position="1"/>
        <end position="15"/>
    </location>
</feature>
<dbReference type="AlphaFoldDB" id="A0AAD9UI76"/>
<keyword evidence="5 9" id="KW-0812">Transmembrane</keyword>
<organism evidence="12 13">
    <name type="scientific">Ridgeia piscesae</name>
    <name type="common">Tubeworm</name>
    <dbReference type="NCBI Taxonomy" id="27915"/>
    <lineage>
        <taxon>Eukaryota</taxon>
        <taxon>Metazoa</taxon>
        <taxon>Spiralia</taxon>
        <taxon>Lophotrochozoa</taxon>
        <taxon>Annelida</taxon>
        <taxon>Polychaeta</taxon>
        <taxon>Sedentaria</taxon>
        <taxon>Canalipalpata</taxon>
        <taxon>Sabellida</taxon>
        <taxon>Siboglinidae</taxon>
        <taxon>Ridgeia</taxon>
    </lineage>
</organism>
<sequence length="942" mass="104001">MTSLRRMLSLSSSSLADDGDPEVGRRTDRERSPLLEGDDGGNNYSGENGTATGTGIASGTDTLFSLSREESMVDPGIVASRRNLTTFAGVFSPVALSMFSTALFLRLGFVLGQSGLILTLLQLGLAYLILYLTILSICAISTNGQVQGGGAYYMISRALGPEFGGSIGLLFFLANVFSCALYVSGFVEGLIDNFGPGGTFVGSSGGLEAGNRWWTYLYCTVVLALCLLVCFIGSTMFARTSVFIFMIVTGVIVTVVVSMFAVGERCVPYPDTNPRLHPVPNDTNITVCANYTGFSLQTFMDNMYDRYTVDYITGKNMNFSVVFAILFSSVTGIMNGANMSGELKNPSKSIPKGTLGATTFALGVYVILTFLTSFTCERDLLVNNYIFLQPINMWPPFIVIGIFATTLSAALGNLIGASRILEALANDELFWMILKPAKFATKGANPIGAVLISWFLVQLVLLIGSLNAIAPVTSSFFLLSYASTNIACLALDLASAPNFRPTFKYFTSHTSFLGLLGCMIMCFIINPIYASIALVVCMLLVITLHLRVYPESWGSISQALIFHQVRKYLLLLDSRKDHVKYWRPQMLLLVNNPRSCSVLIDFINDIKKGGLYVLGHVKVGDFDDMPTDPCQVDMLNWLGLVDSLKVKAFVELTIADSVRDGMNHLVRVSGLGGMKPNTICLGFYDSTRPDDLLSVQLDRKQRRGFRRTQNQGENDDMTSRFPEPRDNGADKPLSVNEYVHMIADIFKMNKNVCLFRYFEQLDKQAIFNSRQPRYIDVWPVNFFQPQTSHYFDNTCLFLLQLACILHMVPGWKSHTILRVFLCVETQTSDVTRIETKLRQILTDLRILGQVKIVTWEHVTRHIGVTASATRDGVVLPPEYLVALNELVKNESRNTAMVFTYLPKVPVSEAAWSTYLDQLSVITADLPPTVLVHGVHTVVSTTL</sequence>
<feature type="transmembrane region" description="Helical" evidence="9">
    <location>
        <begin position="242"/>
        <end position="262"/>
    </location>
</feature>
<proteinExistence type="inferred from homology"/>
<evidence type="ECO:0000313" key="13">
    <source>
        <dbReference type="Proteomes" id="UP001209878"/>
    </source>
</evidence>
<dbReference type="EMBL" id="JAODUO010000083">
    <property type="protein sequence ID" value="KAK2190316.1"/>
    <property type="molecule type" value="Genomic_DNA"/>
</dbReference>
<feature type="domain" description="Amino acid permease/ SLC12A" evidence="10">
    <location>
        <begin position="95"/>
        <end position="587"/>
    </location>
</feature>
<feature type="compositionally biased region" description="Basic and acidic residues" evidence="8">
    <location>
        <begin position="22"/>
        <end position="33"/>
    </location>
</feature>
<evidence type="ECO:0000256" key="5">
    <source>
        <dbReference type="ARBA" id="ARBA00022692"/>
    </source>
</evidence>
<feature type="domain" description="SLC12A transporter C-terminal" evidence="11">
    <location>
        <begin position="598"/>
        <end position="684"/>
    </location>
</feature>
<evidence type="ECO:0000256" key="9">
    <source>
        <dbReference type="SAM" id="Phobius"/>
    </source>
</evidence>
<comment type="subcellular location">
    <subcellularLocation>
        <location evidence="1">Membrane</location>
        <topology evidence="1">Multi-pass membrane protein</topology>
    </subcellularLocation>
</comment>